<feature type="domain" description="Endonuclease/exonuclease/phosphatase" evidence="1">
    <location>
        <begin position="121"/>
        <end position="221"/>
    </location>
</feature>
<dbReference type="GO" id="GO:0003824">
    <property type="term" value="F:catalytic activity"/>
    <property type="evidence" value="ECO:0007669"/>
    <property type="project" value="InterPro"/>
</dbReference>
<proteinExistence type="predicted"/>
<accession>A0A235BX36</accession>
<protein>
    <recommendedName>
        <fullName evidence="1">Endonuclease/exonuclease/phosphatase domain-containing protein</fullName>
    </recommendedName>
</protein>
<dbReference type="Pfam" id="PF03372">
    <property type="entry name" value="Exo_endo_phos"/>
    <property type="match status" value="1"/>
</dbReference>
<evidence type="ECO:0000313" key="3">
    <source>
        <dbReference type="Proteomes" id="UP000215559"/>
    </source>
</evidence>
<reference evidence="2 3" key="1">
    <citation type="submission" date="2017-07" db="EMBL/GenBank/DDBJ databases">
        <title>Recovery of genomes from metagenomes via a dereplication, aggregation, and scoring strategy.</title>
        <authorList>
            <person name="Sieber C.M."/>
            <person name="Probst A.J."/>
            <person name="Sharrar A."/>
            <person name="Thomas B.C."/>
            <person name="Hess M."/>
            <person name="Tringe S.G."/>
            <person name="Banfield J.F."/>
        </authorList>
    </citation>
    <scope>NUCLEOTIDE SEQUENCE [LARGE SCALE GENOMIC DNA]</scope>
    <source>
        <strain evidence="2">JGI_Cruoil_03_51_56</strain>
    </source>
</reference>
<dbReference type="Proteomes" id="UP000215559">
    <property type="component" value="Unassembled WGS sequence"/>
</dbReference>
<dbReference type="PANTHER" id="PTHR42834:SF1">
    <property type="entry name" value="ENDONUCLEASE_EXONUCLEASE_PHOSPHATASE FAMILY PROTEIN (AFU_ORTHOLOGUE AFUA_3G09210)"/>
    <property type="match status" value="1"/>
</dbReference>
<dbReference type="Gene3D" id="3.60.10.10">
    <property type="entry name" value="Endonuclease/exonuclease/phosphatase"/>
    <property type="match status" value="1"/>
</dbReference>
<organism evidence="2 3">
    <name type="scientific">candidate division WOR-3 bacterium JGI_Cruoil_03_51_56</name>
    <dbReference type="NCBI Taxonomy" id="1973747"/>
    <lineage>
        <taxon>Bacteria</taxon>
        <taxon>Bacteria division WOR-3</taxon>
    </lineage>
</organism>
<dbReference type="AlphaFoldDB" id="A0A235BX36"/>
<dbReference type="InterPro" id="IPR036691">
    <property type="entry name" value="Endo/exonu/phosph_ase_sf"/>
</dbReference>
<evidence type="ECO:0000259" key="1">
    <source>
        <dbReference type="Pfam" id="PF03372"/>
    </source>
</evidence>
<sequence>MREPESFAELADAVGLYPERFLADPPEENRRIQIGILTRLEVVERGQWYDFPAMLPGSQQLNRLKFRRPIPWIQVRLGNGNELFVAAVHLKSQRAEVESIPETETLRKRIVLGQALSGTGRILEGAGLRCLLDEVMEQRKADYYAVMGDFNDRPDSETVRLILGGDTEEPVKGTTCQLFPVSGWIPEKRRFSYKDRMKQELLDHILVSRDLCFGLSRAGVENQLIEGEKRRSSEMEGYPRSDHAPVWAIFELPSPA</sequence>
<dbReference type="SUPFAM" id="SSF56219">
    <property type="entry name" value="DNase I-like"/>
    <property type="match status" value="1"/>
</dbReference>
<name>A0A235BX36_UNCW3</name>
<dbReference type="EMBL" id="NOZP01000037">
    <property type="protein sequence ID" value="OYD16754.1"/>
    <property type="molecule type" value="Genomic_DNA"/>
</dbReference>
<dbReference type="InterPro" id="IPR005135">
    <property type="entry name" value="Endo/exonuclease/phosphatase"/>
</dbReference>
<gene>
    <name evidence="2" type="ORF">CH330_01905</name>
</gene>
<evidence type="ECO:0000313" key="2">
    <source>
        <dbReference type="EMBL" id="OYD16754.1"/>
    </source>
</evidence>
<comment type="caution">
    <text evidence="2">The sequence shown here is derived from an EMBL/GenBank/DDBJ whole genome shotgun (WGS) entry which is preliminary data.</text>
</comment>
<dbReference type="PANTHER" id="PTHR42834">
    <property type="entry name" value="ENDONUCLEASE/EXONUCLEASE/PHOSPHATASE FAMILY PROTEIN (AFU_ORTHOLOGUE AFUA_3G09210)"/>
    <property type="match status" value="1"/>
</dbReference>